<accession>A0A429XAM2</accession>
<sequence length="285" mass="33916">MVMIYRLFFFYFLKFKKTLDSNVTLRCKVRVVNGTGVIRLKKYYSIGEFSKLTGATQRALRYYDEKNLLKPSRVSETGRRYYEDKDMIPLQQIISLKYLGFTLEDIEPLLKDEKGNLQDSLKFQKKLMIQKQEHLNQVIKALDHAIEITEEGEMSSPVLHYLIHSILNEREQFDWLRDYLPNQIVDHVMEVYEENGLEINKRSTMAIQKIKNLIHTCELDDPELQANIHELVTIVFDLLGKDFDYEKLESIPVEDYLPFFTSPFTEQEERYLQKAMEIYLEQRMN</sequence>
<dbReference type="GO" id="GO:0003700">
    <property type="term" value="F:DNA-binding transcription factor activity"/>
    <property type="evidence" value="ECO:0007669"/>
    <property type="project" value="InterPro"/>
</dbReference>
<keyword evidence="1" id="KW-0238">DNA-binding</keyword>
<dbReference type="PANTHER" id="PTHR30204:SF96">
    <property type="entry name" value="CHROMOSOME-ANCHORING PROTEIN RACA"/>
    <property type="match status" value="1"/>
</dbReference>
<gene>
    <name evidence="3" type="ORF">D5F11_006110</name>
</gene>
<dbReference type="PROSITE" id="PS50937">
    <property type="entry name" value="HTH_MERR_2"/>
    <property type="match status" value="1"/>
</dbReference>
<dbReference type="InterPro" id="IPR000551">
    <property type="entry name" value="MerR-type_HTH_dom"/>
</dbReference>
<dbReference type="OrthoDB" id="1894615at2"/>
<dbReference type="CDD" id="cd01106">
    <property type="entry name" value="HTH_TipAL-Mta"/>
    <property type="match status" value="1"/>
</dbReference>
<evidence type="ECO:0000313" key="4">
    <source>
        <dbReference type="Proteomes" id="UP000287296"/>
    </source>
</evidence>
<comment type="caution">
    <text evidence="3">The sequence shown here is derived from an EMBL/GenBank/DDBJ whole genome shotgun (WGS) entry which is preliminary data.</text>
</comment>
<name>A0A429XAM2_SIMTE</name>
<dbReference type="Pfam" id="PF13411">
    <property type="entry name" value="MerR_1"/>
    <property type="match status" value="1"/>
</dbReference>
<dbReference type="EMBL" id="QYTW02000004">
    <property type="protein sequence ID" value="RST60412.1"/>
    <property type="molecule type" value="Genomic_DNA"/>
</dbReference>
<dbReference type="GO" id="GO:0003677">
    <property type="term" value="F:DNA binding"/>
    <property type="evidence" value="ECO:0007669"/>
    <property type="project" value="UniProtKB-KW"/>
</dbReference>
<dbReference type="PANTHER" id="PTHR30204">
    <property type="entry name" value="REDOX-CYCLING DRUG-SENSING TRANSCRIPTIONAL ACTIVATOR SOXR"/>
    <property type="match status" value="1"/>
</dbReference>
<dbReference type="Gene3D" id="1.10.1660.10">
    <property type="match status" value="1"/>
</dbReference>
<evidence type="ECO:0000259" key="2">
    <source>
        <dbReference type="PROSITE" id="PS50937"/>
    </source>
</evidence>
<protein>
    <submittedName>
        <fullName evidence="3">MerR family transcriptional regulator</fullName>
    </submittedName>
</protein>
<evidence type="ECO:0000313" key="3">
    <source>
        <dbReference type="EMBL" id="RST60412.1"/>
    </source>
</evidence>
<feature type="domain" description="HTH merR-type" evidence="2">
    <location>
        <begin position="43"/>
        <end position="112"/>
    </location>
</feature>
<evidence type="ECO:0000256" key="1">
    <source>
        <dbReference type="ARBA" id="ARBA00023125"/>
    </source>
</evidence>
<dbReference type="SUPFAM" id="SSF46955">
    <property type="entry name" value="Putative DNA-binding domain"/>
    <property type="match status" value="1"/>
</dbReference>
<proteinExistence type="predicted"/>
<organism evidence="3 4">
    <name type="scientific">Siminovitchia terrae</name>
    <name type="common">Bacillus terrae</name>
    <dbReference type="NCBI Taxonomy" id="1914933"/>
    <lineage>
        <taxon>Bacteria</taxon>
        <taxon>Bacillati</taxon>
        <taxon>Bacillota</taxon>
        <taxon>Bacilli</taxon>
        <taxon>Bacillales</taxon>
        <taxon>Bacillaceae</taxon>
        <taxon>Siminovitchia</taxon>
    </lineage>
</organism>
<reference evidence="3 4" key="1">
    <citation type="submission" date="2018-12" db="EMBL/GenBank/DDBJ databases">
        <authorList>
            <person name="Sun L."/>
            <person name="Chen Z."/>
        </authorList>
    </citation>
    <scope>NUCLEOTIDE SEQUENCE [LARGE SCALE GENOMIC DNA]</scope>
    <source>
        <strain evidence="3 4">LMG 29736</strain>
    </source>
</reference>
<dbReference type="AlphaFoldDB" id="A0A429XAM2"/>
<dbReference type="Gene3D" id="6.10.250.360">
    <property type="match status" value="1"/>
</dbReference>
<dbReference type="InterPro" id="IPR047057">
    <property type="entry name" value="MerR_fam"/>
</dbReference>
<dbReference type="Proteomes" id="UP000287296">
    <property type="component" value="Unassembled WGS sequence"/>
</dbReference>
<dbReference type="InterPro" id="IPR009061">
    <property type="entry name" value="DNA-bd_dom_put_sf"/>
</dbReference>
<dbReference type="SMART" id="SM00422">
    <property type="entry name" value="HTH_MERR"/>
    <property type="match status" value="1"/>
</dbReference>